<dbReference type="InterPro" id="IPR005653">
    <property type="entry name" value="OstA-like_N"/>
</dbReference>
<organism evidence="4 5">
    <name type="scientific">Adhaeribacter rhizoryzae</name>
    <dbReference type="NCBI Taxonomy" id="2607907"/>
    <lineage>
        <taxon>Bacteria</taxon>
        <taxon>Pseudomonadati</taxon>
        <taxon>Bacteroidota</taxon>
        <taxon>Cytophagia</taxon>
        <taxon>Cytophagales</taxon>
        <taxon>Hymenobacteraceae</taxon>
        <taxon>Adhaeribacter</taxon>
    </lineage>
</organism>
<dbReference type="AlphaFoldDB" id="A0A5M6DGE6"/>
<dbReference type="EMBL" id="VWSF01000006">
    <property type="protein sequence ID" value="KAA5546634.1"/>
    <property type="molecule type" value="Genomic_DNA"/>
</dbReference>
<feature type="domain" description="Organic solvent tolerance-like N-terminal" evidence="3">
    <location>
        <begin position="34"/>
        <end position="180"/>
    </location>
</feature>
<keyword evidence="5" id="KW-1185">Reference proteome</keyword>
<evidence type="ECO:0000259" key="3">
    <source>
        <dbReference type="Pfam" id="PF13100"/>
    </source>
</evidence>
<dbReference type="RefSeq" id="WP_150088238.1">
    <property type="nucleotide sequence ID" value="NZ_VWSF01000006.1"/>
</dbReference>
<sequence length="556" mass="62982">MKRTNVFFSILFLLLTTLTVKAQDKIEILPGVGSLQRGEKNGVEYYRLLQNVQLKQKDTYLYCDSAHFYREQNYVDIFSNVRVVQNTLTVTSTTATYNGNQRIATFKGGVTLRDENLTLTTPSLIYNMATRVGRYTEGGTIVETENTLTSRSGNYNLDSKLLSFKGNVHVVGKDADIKSDSLQYNTINKTAYFVTLTHIKNEQGNLTARGGYYNTVTKESQFLNSQVETTDYTISGQKLFYDRTRQYLHATGNVKMVSKDQKNKTVITGQEAKHWEALGRSKITGSPVMRSLVSGDTLYISADTLVSVDNKDPKKKDFLYAYYGVRIFKTDMQGKCDSLSYNLTDSLMMMNGDPILWSNNSQLVSNRMHMQMKNRTIDRMYMYADAFIVSEDSLKNLNQIKGRDMTAFFQEGDIRRVDVNGNGESIYFALEGDSVLTGMNKTVCSDMVLKFKDKKLQTISFLTNPDASFIPPHELQEPDKRLKGFKWRIDEKPTKAQVLAKRTKKSARPAKPVVVAEESDAPPKATKKAEPPRRKARNNDKPAAPKVNARLQRNNN</sequence>
<feature type="compositionally biased region" description="Basic and acidic residues" evidence="1">
    <location>
        <begin position="527"/>
        <end position="540"/>
    </location>
</feature>
<evidence type="ECO:0000256" key="2">
    <source>
        <dbReference type="SAM" id="SignalP"/>
    </source>
</evidence>
<accession>A0A5M6DGE6</accession>
<dbReference type="Proteomes" id="UP000323426">
    <property type="component" value="Unassembled WGS sequence"/>
</dbReference>
<feature type="chain" id="PRO_5024385444" description="Organic solvent tolerance-like N-terminal domain-containing protein" evidence="2">
    <location>
        <begin position="23"/>
        <end position="556"/>
    </location>
</feature>
<dbReference type="Gene3D" id="2.60.450.10">
    <property type="entry name" value="Lipopolysaccharide (LPS) transport protein A like domain"/>
    <property type="match status" value="2"/>
</dbReference>
<evidence type="ECO:0000313" key="5">
    <source>
        <dbReference type="Proteomes" id="UP000323426"/>
    </source>
</evidence>
<dbReference type="Pfam" id="PF13100">
    <property type="entry name" value="OstA_2"/>
    <property type="match status" value="1"/>
</dbReference>
<gene>
    <name evidence="4" type="ORF">F0145_09805</name>
</gene>
<feature type="region of interest" description="Disordered" evidence="1">
    <location>
        <begin position="496"/>
        <end position="556"/>
    </location>
</feature>
<protein>
    <recommendedName>
        <fullName evidence="3">Organic solvent tolerance-like N-terminal domain-containing protein</fullName>
    </recommendedName>
</protein>
<evidence type="ECO:0000313" key="4">
    <source>
        <dbReference type="EMBL" id="KAA5546634.1"/>
    </source>
</evidence>
<feature type="signal peptide" evidence="2">
    <location>
        <begin position="1"/>
        <end position="22"/>
    </location>
</feature>
<name>A0A5M6DGE6_9BACT</name>
<evidence type="ECO:0000256" key="1">
    <source>
        <dbReference type="SAM" id="MobiDB-lite"/>
    </source>
</evidence>
<proteinExistence type="predicted"/>
<reference evidence="4 5" key="1">
    <citation type="submission" date="2019-09" db="EMBL/GenBank/DDBJ databases">
        <title>Genome sequence and assembly of Adhaeribacter sp.</title>
        <authorList>
            <person name="Chhetri G."/>
        </authorList>
    </citation>
    <scope>NUCLEOTIDE SEQUENCE [LARGE SCALE GENOMIC DNA]</scope>
    <source>
        <strain evidence="4 5">DK36</strain>
    </source>
</reference>
<keyword evidence="2" id="KW-0732">Signal</keyword>
<comment type="caution">
    <text evidence="4">The sequence shown here is derived from an EMBL/GenBank/DDBJ whole genome shotgun (WGS) entry which is preliminary data.</text>
</comment>